<evidence type="ECO:0000313" key="2">
    <source>
        <dbReference type="EMBL" id="KRT35105.1"/>
    </source>
</evidence>
<dbReference type="AlphaFoldDB" id="A0A0T5X9S0"/>
<keyword evidence="1" id="KW-1133">Transmembrane helix</keyword>
<keyword evidence="1" id="KW-0812">Transmembrane</keyword>
<dbReference type="Proteomes" id="UP000005273">
    <property type="component" value="Unassembled WGS sequence"/>
</dbReference>
<feature type="transmembrane region" description="Helical" evidence="1">
    <location>
        <begin position="26"/>
        <end position="49"/>
    </location>
</feature>
<organism evidence="2 3">
    <name type="scientific">Acetomicrobium hydrogeniformans ATCC BAA-1850</name>
    <dbReference type="NCBI Taxonomy" id="592015"/>
    <lineage>
        <taxon>Bacteria</taxon>
        <taxon>Thermotogati</taxon>
        <taxon>Synergistota</taxon>
        <taxon>Synergistia</taxon>
        <taxon>Synergistales</taxon>
        <taxon>Acetomicrobiaceae</taxon>
        <taxon>Acetomicrobium</taxon>
    </lineage>
</organism>
<keyword evidence="1" id="KW-0472">Membrane</keyword>
<accession>A0A0T5X9S0</accession>
<keyword evidence="3" id="KW-1185">Reference proteome</keyword>
<sequence>MSWALAIAAGITALWAIWEAFVEKNIGFVNVFAGSAAVITGVISAFTALRSTELTEERLRPYPYPYIDSTSRYSLSQLRIRNVGGTAAHDIYLEWTGNSIPKRTVGNDSDIPLLANGKDNAIAVLLPYESVSQLLGTANDVSKQAKAEGSEWKGYVNFKDSRGQKHRIPFLLDITHLRFGLFYDTEETRTMYELQNLPKQINELAKAVKSLKPNR</sequence>
<dbReference type="STRING" id="592015.HMPREF1705_04366"/>
<reference evidence="3" key="1">
    <citation type="submission" date="2012-09" db="EMBL/GenBank/DDBJ databases">
        <authorList>
            <person name="Weinstock G."/>
            <person name="Sodergren E."/>
            <person name="Clifton S."/>
            <person name="Fulton L."/>
            <person name="Fulton B."/>
            <person name="Courtney L."/>
            <person name="Fronick C."/>
            <person name="Harrison M."/>
            <person name="Strong C."/>
            <person name="Farmer C."/>
            <person name="Delehaunty K."/>
            <person name="Markovic C."/>
            <person name="Hall O."/>
            <person name="Minx P."/>
            <person name="Tomlinson C."/>
            <person name="Mitreva M."/>
            <person name="Nelson J."/>
            <person name="Hou S."/>
            <person name="Wollam A."/>
            <person name="Pepin K.H."/>
            <person name="Johnson M."/>
            <person name="Bhonagiri V."/>
            <person name="Nash W.E."/>
            <person name="Suruliraj S."/>
            <person name="Warren W."/>
            <person name="Chinwalla A."/>
            <person name="Mardis E.R."/>
            <person name="Wilson R.K."/>
        </authorList>
    </citation>
    <scope>NUCLEOTIDE SEQUENCE [LARGE SCALE GENOMIC DNA]</scope>
    <source>
        <strain evidence="3">OS1</strain>
    </source>
</reference>
<protein>
    <submittedName>
        <fullName evidence="2">Uncharacterized protein</fullName>
    </submittedName>
</protein>
<name>A0A0T5X9S0_9BACT</name>
<evidence type="ECO:0000313" key="3">
    <source>
        <dbReference type="Proteomes" id="UP000005273"/>
    </source>
</evidence>
<proteinExistence type="predicted"/>
<comment type="caution">
    <text evidence="2">The sequence shown here is derived from an EMBL/GenBank/DDBJ whole genome shotgun (WGS) entry which is preliminary data.</text>
</comment>
<dbReference type="EMBL" id="ACJX03000001">
    <property type="protein sequence ID" value="KRT35105.1"/>
    <property type="molecule type" value="Genomic_DNA"/>
</dbReference>
<dbReference type="eggNOG" id="ENOG50343AC">
    <property type="taxonomic scope" value="Bacteria"/>
</dbReference>
<gene>
    <name evidence="2" type="ORF">HMPREF1705_04366</name>
</gene>
<evidence type="ECO:0000256" key="1">
    <source>
        <dbReference type="SAM" id="Phobius"/>
    </source>
</evidence>